<gene>
    <name evidence="2" type="ORF">ACFP0N_08495</name>
</gene>
<dbReference type="CDD" id="cd04301">
    <property type="entry name" value="NAT_SF"/>
    <property type="match status" value="1"/>
</dbReference>
<dbReference type="GO" id="GO:0016746">
    <property type="term" value="F:acyltransferase activity"/>
    <property type="evidence" value="ECO:0007669"/>
    <property type="project" value="UniProtKB-KW"/>
</dbReference>
<reference evidence="3" key="1">
    <citation type="journal article" date="2019" name="Int. J. Syst. Evol. Microbiol.">
        <title>The Global Catalogue of Microorganisms (GCM) 10K type strain sequencing project: providing services to taxonomists for standard genome sequencing and annotation.</title>
        <authorList>
            <consortium name="The Broad Institute Genomics Platform"/>
            <consortium name="The Broad Institute Genome Sequencing Center for Infectious Disease"/>
            <person name="Wu L."/>
            <person name="Ma J."/>
        </authorList>
    </citation>
    <scope>NUCLEOTIDE SEQUENCE [LARGE SCALE GENOMIC DNA]</scope>
    <source>
        <strain evidence="3">CGMCC 4.1469</strain>
    </source>
</reference>
<dbReference type="SUPFAM" id="SSF55729">
    <property type="entry name" value="Acyl-CoA N-acyltransferases (Nat)"/>
    <property type="match status" value="1"/>
</dbReference>
<accession>A0ABW1ETM8</accession>
<dbReference type="Pfam" id="PF00583">
    <property type="entry name" value="Acetyltransf_1"/>
    <property type="match status" value="1"/>
</dbReference>
<name>A0ABW1ETM8_9ACTN</name>
<evidence type="ECO:0000259" key="1">
    <source>
        <dbReference type="PROSITE" id="PS51186"/>
    </source>
</evidence>
<dbReference type="Gene3D" id="3.40.630.30">
    <property type="match status" value="1"/>
</dbReference>
<sequence length="209" mass="21906">MTETPDGIRIRPLAPGDWDGVVTLEERAYAASGLSEGRVALESRGRASPDSCFALEYRGRFGGYLLALPYPLYRCPDLSLAEAAAANDAAADPVALPSNMHAHDLVITEELRGRGLAPLMLDHLAATARARGFATISLVAVRGSDVLWAPLGYRADSAVALPESYGDRAVYMSMSLAATPTVPATPAVPAAAPRSYDLLAGSAPRVEVG</sequence>
<keyword evidence="3" id="KW-1185">Reference proteome</keyword>
<dbReference type="Proteomes" id="UP001596067">
    <property type="component" value="Unassembled WGS sequence"/>
</dbReference>
<dbReference type="RefSeq" id="WP_313762875.1">
    <property type="nucleotide sequence ID" value="NZ_BAAAVH010000039.1"/>
</dbReference>
<organism evidence="2 3">
    <name type="scientific">Kitasatospora aburaviensis</name>
    <dbReference type="NCBI Taxonomy" id="67265"/>
    <lineage>
        <taxon>Bacteria</taxon>
        <taxon>Bacillati</taxon>
        <taxon>Actinomycetota</taxon>
        <taxon>Actinomycetes</taxon>
        <taxon>Kitasatosporales</taxon>
        <taxon>Streptomycetaceae</taxon>
        <taxon>Kitasatospora</taxon>
    </lineage>
</organism>
<keyword evidence="2" id="KW-0012">Acyltransferase</keyword>
<evidence type="ECO:0000313" key="3">
    <source>
        <dbReference type="Proteomes" id="UP001596067"/>
    </source>
</evidence>
<proteinExistence type="predicted"/>
<dbReference type="InterPro" id="IPR000182">
    <property type="entry name" value="GNAT_dom"/>
</dbReference>
<keyword evidence="2" id="KW-0808">Transferase</keyword>
<protein>
    <submittedName>
        <fullName evidence="2">GNAT family N-acetyltransferase</fullName>
        <ecNumber evidence="2">2.3.-.-</ecNumber>
    </submittedName>
</protein>
<dbReference type="InterPro" id="IPR016181">
    <property type="entry name" value="Acyl_CoA_acyltransferase"/>
</dbReference>
<dbReference type="EC" id="2.3.-.-" evidence="2"/>
<feature type="domain" description="N-acetyltransferase" evidence="1">
    <location>
        <begin position="8"/>
        <end position="177"/>
    </location>
</feature>
<comment type="caution">
    <text evidence="2">The sequence shown here is derived from an EMBL/GenBank/DDBJ whole genome shotgun (WGS) entry which is preliminary data.</text>
</comment>
<dbReference type="PROSITE" id="PS51186">
    <property type="entry name" value="GNAT"/>
    <property type="match status" value="1"/>
</dbReference>
<evidence type="ECO:0000313" key="2">
    <source>
        <dbReference type="EMBL" id="MFC5885012.1"/>
    </source>
</evidence>
<dbReference type="EMBL" id="JBHSOD010000007">
    <property type="protein sequence ID" value="MFC5885012.1"/>
    <property type="molecule type" value="Genomic_DNA"/>
</dbReference>